<feature type="transmembrane region" description="Helical" evidence="1">
    <location>
        <begin position="70"/>
        <end position="94"/>
    </location>
</feature>
<accession>A0A1G1WRH2</accession>
<gene>
    <name evidence="2" type="ORF">A3J50_01825</name>
</gene>
<keyword evidence="1" id="KW-1133">Transmembrane helix</keyword>
<evidence type="ECO:0000313" key="3">
    <source>
        <dbReference type="Proteomes" id="UP000177821"/>
    </source>
</evidence>
<feature type="transmembrane region" description="Helical" evidence="1">
    <location>
        <begin position="43"/>
        <end position="64"/>
    </location>
</feature>
<keyword evidence="1" id="KW-0812">Transmembrane</keyword>
<dbReference type="AlphaFoldDB" id="A0A1G1WRH2"/>
<protein>
    <submittedName>
        <fullName evidence="2">Uncharacterized protein</fullName>
    </submittedName>
</protein>
<comment type="caution">
    <text evidence="2">The sequence shown here is derived from an EMBL/GenBank/DDBJ whole genome shotgun (WGS) entry which is preliminary data.</text>
</comment>
<evidence type="ECO:0000256" key="1">
    <source>
        <dbReference type="SAM" id="Phobius"/>
    </source>
</evidence>
<dbReference type="Proteomes" id="UP000177821">
    <property type="component" value="Unassembled WGS sequence"/>
</dbReference>
<dbReference type="EMBL" id="MHCX01000011">
    <property type="protein sequence ID" value="OGY29930.1"/>
    <property type="molecule type" value="Genomic_DNA"/>
</dbReference>
<name>A0A1G1WRH2_9BACT</name>
<feature type="transmembrane region" description="Helical" evidence="1">
    <location>
        <begin position="160"/>
        <end position="180"/>
    </location>
</feature>
<sequence length="213" mass="25134">MNRDFTEKEFKEIQTESHQFHKTYQEVMGSYEEKENKLDEQSLGLFNVLLTSIGVIAGFGFTALNNVVNHSFFFIGEFLLLSLIVIGLYTLFTYNKSKVGEYQKMGEQWHSLLNPRLLLYKDFLTLKITKKELFKKLNEDDKKVLNFQPVSPKHFGLDKYFLRALVLLTIGSIFLLGSFIDFHPKRKGSNWQNFHRPYSHEENYQHPYVPLRH</sequence>
<organism evidence="2 3">
    <name type="scientific">Candidatus Woykebacteria bacterium RIFCSPHIGHO2_02_FULL_43_16b</name>
    <dbReference type="NCBI Taxonomy" id="1802601"/>
    <lineage>
        <taxon>Bacteria</taxon>
        <taxon>Candidatus Woykeibacteriota</taxon>
    </lineage>
</organism>
<proteinExistence type="predicted"/>
<evidence type="ECO:0000313" key="2">
    <source>
        <dbReference type="EMBL" id="OGY29930.1"/>
    </source>
</evidence>
<reference evidence="2 3" key="1">
    <citation type="journal article" date="2016" name="Nat. Commun.">
        <title>Thousands of microbial genomes shed light on interconnected biogeochemical processes in an aquifer system.</title>
        <authorList>
            <person name="Anantharaman K."/>
            <person name="Brown C.T."/>
            <person name="Hug L.A."/>
            <person name="Sharon I."/>
            <person name="Castelle C.J."/>
            <person name="Probst A.J."/>
            <person name="Thomas B.C."/>
            <person name="Singh A."/>
            <person name="Wilkins M.J."/>
            <person name="Karaoz U."/>
            <person name="Brodie E.L."/>
            <person name="Williams K.H."/>
            <person name="Hubbard S.S."/>
            <person name="Banfield J.F."/>
        </authorList>
    </citation>
    <scope>NUCLEOTIDE SEQUENCE [LARGE SCALE GENOMIC DNA]</scope>
</reference>
<keyword evidence="1" id="KW-0472">Membrane</keyword>